<name>A0AAV3Q6P2_LITER</name>
<feature type="compositionally biased region" description="Acidic residues" evidence="2">
    <location>
        <begin position="384"/>
        <end position="395"/>
    </location>
</feature>
<dbReference type="GO" id="GO:0008270">
    <property type="term" value="F:zinc ion binding"/>
    <property type="evidence" value="ECO:0007669"/>
    <property type="project" value="UniProtKB-KW"/>
</dbReference>
<dbReference type="AlphaFoldDB" id="A0AAV3Q6P2"/>
<feature type="region of interest" description="Disordered" evidence="2">
    <location>
        <begin position="196"/>
        <end position="234"/>
    </location>
</feature>
<evidence type="ECO:0000259" key="3">
    <source>
        <dbReference type="PROSITE" id="PS50158"/>
    </source>
</evidence>
<reference evidence="4 5" key="1">
    <citation type="submission" date="2024-01" db="EMBL/GenBank/DDBJ databases">
        <title>The complete chloroplast genome sequence of Lithospermum erythrorhizon: insights into the phylogenetic relationship among Boraginaceae species and the maternal lineages of purple gromwells.</title>
        <authorList>
            <person name="Okada T."/>
            <person name="Watanabe K."/>
        </authorList>
    </citation>
    <scope>NUCLEOTIDE SEQUENCE [LARGE SCALE GENOMIC DNA]</scope>
</reference>
<dbReference type="EMBL" id="BAABME010003393">
    <property type="protein sequence ID" value="GAA0158616.1"/>
    <property type="molecule type" value="Genomic_DNA"/>
</dbReference>
<keyword evidence="1" id="KW-0862">Zinc</keyword>
<dbReference type="PANTHER" id="PTHR31286">
    <property type="entry name" value="GLYCINE-RICH CELL WALL STRUCTURAL PROTEIN 1.8-LIKE"/>
    <property type="match status" value="1"/>
</dbReference>
<sequence>MTTIRMEHLTSSTLLLPINGALLLLAYWRANICLQDFTINHADLWIQIHNIPLENFDNVNILNMASHAGDVLIADWLSDEARAWKFVRVRIRIPVSAPLVHRTFIETVKGRPHWVAFRYEKVFRVCYRCGRIGHSILQCWINVQVALNNFLDRLQDNATEPNLEFYDDYDSPLFDYTIRAYPDTEDFRNTTLTFQTGTNPQMTGDEDYYNSLEYNSGGDSNDHSDGPGENAILDDPETTHQLITLPPNNNQQFQIFPQLPQLPLNQTELNLEKQAPMRIKTEVSTPPLPESPPTTILAGFVTSKTNARVCIYGVVAFDSLQWNQEVEDKARDFVLLDDENVHDTHFLIYGPCTNMNDFPKGIATILNSSTTNVPNLNYPSDHIDPDEDTLDEDQI</sequence>
<dbReference type="InterPro" id="IPR001878">
    <property type="entry name" value="Znf_CCHC"/>
</dbReference>
<dbReference type="Pfam" id="PF14392">
    <property type="entry name" value="zf-CCHC_4"/>
    <property type="match status" value="1"/>
</dbReference>
<keyword evidence="1" id="KW-0479">Metal-binding</keyword>
<evidence type="ECO:0000256" key="2">
    <source>
        <dbReference type="SAM" id="MobiDB-lite"/>
    </source>
</evidence>
<gene>
    <name evidence="4" type="ORF">LIER_15588</name>
</gene>
<evidence type="ECO:0000256" key="1">
    <source>
        <dbReference type="PROSITE-ProRule" id="PRU00047"/>
    </source>
</evidence>
<protein>
    <recommendedName>
        <fullName evidence="3">CCHC-type domain-containing protein</fullName>
    </recommendedName>
</protein>
<feature type="region of interest" description="Disordered" evidence="2">
    <location>
        <begin position="376"/>
        <end position="395"/>
    </location>
</feature>
<keyword evidence="5" id="KW-1185">Reference proteome</keyword>
<dbReference type="PROSITE" id="PS50158">
    <property type="entry name" value="ZF_CCHC"/>
    <property type="match status" value="1"/>
</dbReference>
<feature type="domain" description="CCHC-type" evidence="3">
    <location>
        <begin position="126"/>
        <end position="139"/>
    </location>
</feature>
<dbReference type="GO" id="GO:0003676">
    <property type="term" value="F:nucleic acid binding"/>
    <property type="evidence" value="ECO:0007669"/>
    <property type="project" value="InterPro"/>
</dbReference>
<dbReference type="PANTHER" id="PTHR31286:SF167">
    <property type="entry name" value="OS09G0268800 PROTEIN"/>
    <property type="match status" value="1"/>
</dbReference>
<organism evidence="4 5">
    <name type="scientific">Lithospermum erythrorhizon</name>
    <name type="common">Purple gromwell</name>
    <name type="synonym">Lithospermum officinale var. erythrorhizon</name>
    <dbReference type="NCBI Taxonomy" id="34254"/>
    <lineage>
        <taxon>Eukaryota</taxon>
        <taxon>Viridiplantae</taxon>
        <taxon>Streptophyta</taxon>
        <taxon>Embryophyta</taxon>
        <taxon>Tracheophyta</taxon>
        <taxon>Spermatophyta</taxon>
        <taxon>Magnoliopsida</taxon>
        <taxon>eudicotyledons</taxon>
        <taxon>Gunneridae</taxon>
        <taxon>Pentapetalae</taxon>
        <taxon>asterids</taxon>
        <taxon>lamiids</taxon>
        <taxon>Boraginales</taxon>
        <taxon>Boraginaceae</taxon>
        <taxon>Boraginoideae</taxon>
        <taxon>Lithospermeae</taxon>
        <taxon>Lithospermum</taxon>
    </lineage>
</organism>
<comment type="caution">
    <text evidence="4">The sequence shown here is derived from an EMBL/GenBank/DDBJ whole genome shotgun (WGS) entry which is preliminary data.</text>
</comment>
<dbReference type="InterPro" id="IPR025836">
    <property type="entry name" value="Zn_knuckle_CX2CX4HX4C"/>
</dbReference>
<keyword evidence="1" id="KW-0863">Zinc-finger</keyword>
<dbReference type="Proteomes" id="UP001454036">
    <property type="component" value="Unassembled WGS sequence"/>
</dbReference>
<proteinExistence type="predicted"/>
<dbReference type="InterPro" id="IPR040256">
    <property type="entry name" value="At4g02000-like"/>
</dbReference>
<evidence type="ECO:0000313" key="4">
    <source>
        <dbReference type="EMBL" id="GAA0158616.1"/>
    </source>
</evidence>
<accession>A0AAV3Q6P2</accession>
<evidence type="ECO:0000313" key="5">
    <source>
        <dbReference type="Proteomes" id="UP001454036"/>
    </source>
</evidence>